<accession>A0A2N5VVX4</accession>
<proteinExistence type="predicted"/>
<evidence type="ECO:0000313" key="2">
    <source>
        <dbReference type="EMBL" id="PLW54131.1"/>
    </source>
</evidence>
<feature type="compositionally biased region" description="Basic and acidic residues" evidence="1">
    <location>
        <begin position="17"/>
        <end position="26"/>
    </location>
</feature>
<keyword evidence="3" id="KW-1185">Reference proteome</keyword>
<organism evidence="2 3">
    <name type="scientific">Puccinia coronata f. sp. avenae</name>
    <dbReference type="NCBI Taxonomy" id="200324"/>
    <lineage>
        <taxon>Eukaryota</taxon>
        <taxon>Fungi</taxon>
        <taxon>Dikarya</taxon>
        <taxon>Basidiomycota</taxon>
        <taxon>Pucciniomycotina</taxon>
        <taxon>Pucciniomycetes</taxon>
        <taxon>Pucciniales</taxon>
        <taxon>Pucciniaceae</taxon>
        <taxon>Puccinia</taxon>
    </lineage>
</organism>
<dbReference type="AlphaFoldDB" id="A0A2N5VVX4"/>
<dbReference type="OrthoDB" id="2507343at2759"/>
<dbReference type="Proteomes" id="UP000235388">
    <property type="component" value="Unassembled WGS sequence"/>
</dbReference>
<dbReference type="EMBL" id="PGCJ01000050">
    <property type="protein sequence ID" value="PLW54131.1"/>
    <property type="molecule type" value="Genomic_DNA"/>
</dbReference>
<evidence type="ECO:0000256" key="1">
    <source>
        <dbReference type="SAM" id="MobiDB-lite"/>
    </source>
</evidence>
<gene>
    <name evidence="2" type="ORF">PCANC_06491</name>
</gene>
<evidence type="ECO:0000313" key="3">
    <source>
        <dbReference type="Proteomes" id="UP000235388"/>
    </source>
</evidence>
<sequence>MDPQRLLAMFMPIIDARMAEPEEPESRRRHRRPRAPPRPAVPPLDPARNPLLMVGRVRQSNPGFVTRQAKESALADLRKREVSLPTRHPSGPRHPRVYTLIYQKDSKPLAHRGSPPRPSRHTFRDVNSRAPPFPQLLPPLVPQAGPSRQGRRPQRRSPYDESRRNRARGT</sequence>
<name>A0A2N5VVX4_9BASI</name>
<feature type="compositionally biased region" description="Pro residues" evidence="1">
    <location>
        <begin position="36"/>
        <end position="45"/>
    </location>
</feature>
<comment type="caution">
    <text evidence="2">The sequence shown here is derived from an EMBL/GenBank/DDBJ whole genome shotgun (WGS) entry which is preliminary data.</text>
</comment>
<feature type="region of interest" description="Disordered" evidence="1">
    <location>
        <begin position="16"/>
        <end position="170"/>
    </location>
</feature>
<protein>
    <submittedName>
        <fullName evidence="2">Uncharacterized protein</fullName>
    </submittedName>
</protein>
<feature type="compositionally biased region" description="Pro residues" evidence="1">
    <location>
        <begin position="131"/>
        <end position="141"/>
    </location>
</feature>
<reference evidence="2 3" key="1">
    <citation type="submission" date="2017-11" db="EMBL/GenBank/DDBJ databases">
        <title>De novo assembly and phasing of dikaryotic genomes from two isolates of Puccinia coronata f. sp. avenae, the causal agent of oat crown rust.</title>
        <authorList>
            <person name="Miller M.E."/>
            <person name="Zhang Y."/>
            <person name="Omidvar V."/>
            <person name="Sperschneider J."/>
            <person name="Schwessinger B."/>
            <person name="Raley C."/>
            <person name="Palmer J.M."/>
            <person name="Garnica D."/>
            <person name="Upadhyaya N."/>
            <person name="Rathjen J."/>
            <person name="Taylor J.M."/>
            <person name="Park R.F."/>
            <person name="Dodds P.N."/>
            <person name="Hirsch C.D."/>
            <person name="Kianian S.F."/>
            <person name="Figueroa M."/>
        </authorList>
    </citation>
    <scope>NUCLEOTIDE SEQUENCE [LARGE SCALE GENOMIC DNA]</scope>
    <source>
        <strain evidence="2">12NC29</strain>
    </source>
</reference>